<organism evidence="2 3">
    <name type="scientific">Sphaerisporangium corydalis</name>
    <dbReference type="NCBI Taxonomy" id="1441875"/>
    <lineage>
        <taxon>Bacteria</taxon>
        <taxon>Bacillati</taxon>
        <taxon>Actinomycetota</taxon>
        <taxon>Actinomycetes</taxon>
        <taxon>Streptosporangiales</taxon>
        <taxon>Streptosporangiaceae</taxon>
        <taxon>Sphaerisporangium</taxon>
    </lineage>
</organism>
<evidence type="ECO:0000313" key="3">
    <source>
        <dbReference type="Proteomes" id="UP001595891"/>
    </source>
</evidence>
<feature type="region of interest" description="Disordered" evidence="1">
    <location>
        <begin position="1"/>
        <end position="86"/>
    </location>
</feature>
<dbReference type="RefSeq" id="WP_262849947.1">
    <property type="nucleotide sequence ID" value="NZ_JANZYP010000093.1"/>
</dbReference>
<reference evidence="3" key="1">
    <citation type="journal article" date="2019" name="Int. J. Syst. Evol. Microbiol.">
        <title>The Global Catalogue of Microorganisms (GCM) 10K type strain sequencing project: providing services to taxonomists for standard genome sequencing and annotation.</title>
        <authorList>
            <consortium name="The Broad Institute Genomics Platform"/>
            <consortium name="The Broad Institute Genome Sequencing Center for Infectious Disease"/>
            <person name="Wu L."/>
            <person name="Ma J."/>
        </authorList>
    </citation>
    <scope>NUCLEOTIDE SEQUENCE [LARGE SCALE GENOMIC DNA]</scope>
    <source>
        <strain evidence="3">CCUG 49560</strain>
    </source>
</reference>
<feature type="region of interest" description="Disordered" evidence="1">
    <location>
        <begin position="189"/>
        <end position="210"/>
    </location>
</feature>
<gene>
    <name evidence="2" type="ORF">ACFO8L_33740</name>
</gene>
<dbReference type="Proteomes" id="UP001595891">
    <property type="component" value="Unassembled WGS sequence"/>
</dbReference>
<feature type="compositionally biased region" description="Basic and acidic residues" evidence="1">
    <location>
        <begin position="196"/>
        <end position="210"/>
    </location>
</feature>
<feature type="compositionally biased region" description="Basic and acidic residues" evidence="1">
    <location>
        <begin position="13"/>
        <end position="23"/>
    </location>
</feature>
<sequence length="210" mass="22290">MTEMNETNGDLPGDGRDDRHEDAAGTGGQGVAGPSAGRDEWLRERDRERAATGDERPGRREDRPGPGRPAERADDARDDRPDPLASVTQEARRLFDSLQQRVGREIGKGVVKGGVSGLGQAFGGGGRAAGDVWSEAVAGHDDGEYICRACPVCRMKAARRDAGGDVTDHLISAGGELFAAFRQAVDAVSRPAPPRRPGDTDTRVEHIDLG</sequence>
<proteinExistence type="predicted"/>
<evidence type="ECO:0000313" key="2">
    <source>
        <dbReference type="EMBL" id="MFC4591097.1"/>
    </source>
</evidence>
<name>A0ABV9ER72_9ACTN</name>
<feature type="compositionally biased region" description="Basic and acidic residues" evidence="1">
    <location>
        <begin position="37"/>
        <end position="82"/>
    </location>
</feature>
<keyword evidence="3" id="KW-1185">Reference proteome</keyword>
<protein>
    <submittedName>
        <fullName evidence="2">Uncharacterized protein</fullName>
    </submittedName>
</protein>
<accession>A0ABV9ER72</accession>
<dbReference type="EMBL" id="JBHSFN010000029">
    <property type="protein sequence ID" value="MFC4591097.1"/>
    <property type="molecule type" value="Genomic_DNA"/>
</dbReference>
<evidence type="ECO:0000256" key="1">
    <source>
        <dbReference type="SAM" id="MobiDB-lite"/>
    </source>
</evidence>
<comment type="caution">
    <text evidence="2">The sequence shown here is derived from an EMBL/GenBank/DDBJ whole genome shotgun (WGS) entry which is preliminary data.</text>
</comment>